<feature type="region of interest" description="Disordered" evidence="3">
    <location>
        <begin position="1047"/>
        <end position="1165"/>
    </location>
</feature>
<evidence type="ECO:0000256" key="3">
    <source>
        <dbReference type="SAM" id="MobiDB-lite"/>
    </source>
</evidence>
<comment type="caution">
    <text evidence="6">The sequence shown here is derived from an EMBL/GenBank/DDBJ whole genome shotgun (WGS) entry which is preliminary data.</text>
</comment>
<dbReference type="EMBL" id="PDUG01000002">
    <property type="protein sequence ID" value="PIC47821.1"/>
    <property type="molecule type" value="Genomic_DNA"/>
</dbReference>
<evidence type="ECO:0000256" key="1">
    <source>
        <dbReference type="ARBA" id="ARBA00022801"/>
    </source>
</evidence>
<dbReference type="SUPFAM" id="SSF50630">
    <property type="entry name" value="Acid proteases"/>
    <property type="match status" value="1"/>
</dbReference>
<dbReference type="InterPro" id="IPR021109">
    <property type="entry name" value="Peptidase_aspartic_dom_sf"/>
</dbReference>
<evidence type="ECO:0000313" key="6">
    <source>
        <dbReference type="EMBL" id="PIC47821.1"/>
    </source>
</evidence>
<feature type="compositionally biased region" description="Basic and acidic residues" evidence="3">
    <location>
        <begin position="91"/>
        <end position="103"/>
    </location>
</feature>
<feature type="region of interest" description="Disordered" evidence="3">
    <location>
        <begin position="497"/>
        <end position="607"/>
    </location>
</feature>
<proteinExistence type="predicted"/>
<feature type="compositionally biased region" description="Basic and acidic residues" evidence="3">
    <location>
        <begin position="1047"/>
        <end position="1071"/>
    </location>
</feature>
<feature type="compositionally biased region" description="Polar residues" evidence="3">
    <location>
        <begin position="1098"/>
        <end position="1130"/>
    </location>
</feature>
<keyword evidence="4" id="KW-0472">Membrane</keyword>
<dbReference type="OrthoDB" id="5845629at2759"/>
<dbReference type="PROSITE" id="PS50175">
    <property type="entry name" value="ASP_PROT_RETROV"/>
    <property type="match status" value="1"/>
</dbReference>
<protein>
    <recommendedName>
        <fullName evidence="5">Peptidase A2 domain-containing protein</fullName>
    </recommendedName>
</protein>
<name>A0A2G5V831_9PELO</name>
<keyword evidence="7" id="KW-1185">Reference proteome</keyword>
<dbReference type="Gene3D" id="2.40.70.10">
    <property type="entry name" value="Acid Proteases"/>
    <property type="match status" value="1"/>
</dbReference>
<keyword evidence="4" id="KW-1133">Transmembrane helix</keyword>
<accession>A0A2G5V831</accession>
<feature type="coiled-coil region" evidence="2">
    <location>
        <begin position="459"/>
        <end position="496"/>
    </location>
</feature>
<feature type="compositionally biased region" description="Polar residues" evidence="3">
    <location>
        <begin position="515"/>
        <end position="529"/>
    </location>
</feature>
<feature type="compositionally biased region" description="Polar residues" evidence="3">
    <location>
        <begin position="146"/>
        <end position="164"/>
    </location>
</feature>
<feature type="compositionally biased region" description="Low complexity" evidence="3">
    <location>
        <begin position="1131"/>
        <end position="1155"/>
    </location>
</feature>
<evidence type="ECO:0000259" key="5">
    <source>
        <dbReference type="PROSITE" id="PS50175"/>
    </source>
</evidence>
<reference evidence="7" key="1">
    <citation type="submission" date="2017-10" db="EMBL/GenBank/DDBJ databases">
        <title>Rapid genome shrinkage in a self-fertile nematode reveals novel sperm competition proteins.</title>
        <authorList>
            <person name="Yin D."/>
            <person name="Schwarz E.M."/>
            <person name="Thomas C.G."/>
            <person name="Felde R.L."/>
            <person name="Korf I.F."/>
            <person name="Cutter A.D."/>
            <person name="Schartner C.M."/>
            <person name="Ralston E.J."/>
            <person name="Meyer B.J."/>
            <person name="Haag E.S."/>
        </authorList>
    </citation>
    <scope>NUCLEOTIDE SEQUENCE [LARGE SCALE GENOMIC DNA]</scope>
    <source>
        <strain evidence="7">JU1422</strain>
    </source>
</reference>
<feature type="coiled-coil region" evidence="2">
    <location>
        <begin position="239"/>
        <end position="273"/>
    </location>
</feature>
<gene>
    <name evidence="6" type="primary">Cnig_chr_II.g7031</name>
    <name evidence="6" type="ORF">B9Z55_007031</name>
</gene>
<organism evidence="6 7">
    <name type="scientific">Caenorhabditis nigoni</name>
    <dbReference type="NCBI Taxonomy" id="1611254"/>
    <lineage>
        <taxon>Eukaryota</taxon>
        <taxon>Metazoa</taxon>
        <taxon>Ecdysozoa</taxon>
        <taxon>Nematoda</taxon>
        <taxon>Chromadorea</taxon>
        <taxon>Rhabditida</taxon>
        <taxon>Rhabditina</taxon>
        <taxon>Rhabditomorpha</taxon>
        <taxon>Rhabditoidea</taxon>
        <taxon>Rhabditidae</taxon>
        <taxon>Peloderinae</taxon>
        <taxon>Caenorhabditis</taxon>
    </lineage>
</organism>
<feature type="compositionally biased region" description="Low complexity" evidence="3">
    <location>
        <begin position="123"/>
        <end position="132"/>
    </location>
</feature>
<dbReference type="PROSITE" id="PS00141">
    <property type="entry name" value="ASP_PROTEASE"/>
    <property type="match status" value="1"/>
</dbReference>
<dbReference type="Pfam" id="PF13975">
    <property type="entry name" value="gag-asp_proteas"/>
    <property type="match status" value="1"/>
</dbReference>
<dbReference type="Pfam" id="PF24664">
    <property type="entry name" value="Monjiviricetes_fusion"/>
    <property type="match status" value="1"/>
</dbReference>
<dbReference type="SUPFAM" id="SSF161008">
    <property type="entry name" value="Viral glycoprotein ectodomain-like"/>
    <property type="match status" value="1"/>
</dbReference>
<dbReference type="Gene3D" id="1.20.5.1890">
    <property type="match status" value="1"/>
</dbReference>
<evidence type="ECO:0000256" key="2">
    <source>
        <dbReference type="SAM" id="Coils"/>
    </source>
</evidence>
<dbReference type="Proteomes" id="UP000230233">
    <property type="component" value="Chromosome II"/>
</dbReference>
<dbReference type="InterPro" id="IPR001969">
    <property type="entry name" value="Aspartic_peptidase_AS"/>
</dbReference>
<feature type="compositionally biased region" description="Low complexity" evidence="3">
    <location>
        <begin position="1084"/>
        <end position="1097"/>
    </location>
</feature>
<keyword evidence="2" id="KW-0175">Coiled coil</keyword>
<dbReference type="GO" id="GO:0006508">
    <property type="term" value="P:proteolysis"/>
    <property type="evidence" value="ECO:0007669"/>
    <property type="project" value="InterPro"/>
</dbReference>
<evidence type="ECO:0000256" key="4">
    <source>
        <dbReference type="SAM" id="Phobius"/>
    </source>
</evidence>
<feature type="compositionally biased region" description="Low complexity" evidence="3">
    <location>
        <begin position="570"/>
        <end position="603"/>
    </location>
</feature>
<evidence type="ECO:0000313" key="7">
    <source>
        <dbReference type="Proteomes" id="UP000230233"/>
    </source>
</evidence>
<feature type="region of interest" description="Disordered" evidence="3">
    <location>
        <begin position="91"/>
        <end position="226"/>
    </location>
</feature>
<sequence>MMRISYPWFLSPFTSNALCLPDEQRTSKSILYRCKTRGGVQRREPKLRGTKGEEGENGKVELINHEVTRKKEDIKAKSCKQIEQLIKETKYPGIERRERDSAQDHPLGSSFATIFPKLPRPNPSSESPREVPGLCCQASKPPRSLQAVSRSCTPPQQPRTPSNTGEEDTVAKLKSLFGRRRGTRTSPVRTRSRSRREAANPPRTSSPIPGRTPPRLQEPESSDEEETTIIRRNQTFTPNQTLQMNREALEDEIEELARTMQARETQLAALNQTIIRQPTPRNEVVTTPRNKPTSQIPTWKQKADLAKTLDPRIKKFSEGRSSDLFRWLEEYSKTLFRLEIPRKIGTEMLPFFLSGTALIKYNSIDEAITHDWEKVTQQLMKLHDCPADRELSRQELTSTKQGKRSVTAFADHIRKQGEYCYQGIAPQVRDGLLVSHFINGCSKEIKTRLRQLQKQPKDLAETIAEAEKIQRLIQLEEEEDDTIDGLEAQINQLRFQQTQGGQPTRGRGEHFSGGNYPNESNGENCQNPRGGQHPGWFQNDNRQGRGKSNGRNGPQSFGNHGNSFQDSDNHSNGNSNQNSQRIGNDNNQNQNQSSNQPQRQGPRIGWDGNGRPYLINNISKVLLGLAMCLMMITNVSATQICGFGETGNVFIPPTPTLCNFDHTLPLKAYSVNVYQQKSEATTIEAHKCFKHEIRGETYSFLRIYTSTEAKMGYRVAISSEECRRTAITKKYKDAELEEIAPGIYRSHELKEAAENSTSWIGTTTFKTFEFTLEVGKVASLDGEHVISTLGSLEKCTFSSGSCQDESSTVVWEPKDMYRECQFELVQKAEAIISQQHVAVPEMEIFSKFDTDLRRLQNALDGCSIHQGYRTDDGYIIEFPDVQGKGWVPDMHIDPSMTGKLPEYWFRRTRDTVTMLGPAGTTFSVDIGEPFFTPIVRRLFAATNIDQLTELKNPITEPEILKEFGRYNVTNKLLSDRAQLYPEDRKHPNGRLLIALKAIRVAQYGYRQLKRIRDLKRPLTRAEQELMIGIERKTPFLFDSLLEKEFGRSDSTTRNRDPQYENPRFDEEKLETYRNLLPMDEPSWTTTTTEPPTTKTPEYQSTLPPYQNPRQQFHTTTTTKAPEYQSTLPPYQNSSQQLHTTTTTRSPSPTQPSPRSEMGHVPEANRNVVHEATAAPRKMEAKEQDWTEKEEQTQFNTFKEVCLNQWRETSLFQTILKIDPTAAIRQLLRRTDVSAKIIGESLLVSKCRQVTPDVVHYGRKVNNTCYNLTPVTVKGKLWFQLPGSEDLIGEASEIACEDRPPIIRFEHNRWVGLGNQEVQPQFLARPNGRPQEQFLLPAPETFHTNLEEETGVSTGTDKEMQNKYGQHNRNLRKRLITEGILTDTIGKVKETTESAGKSVKNLYKSAMDSLKDGVKEVVFSMIALILWICVPIVTILLIVFSIYGYCKYKAYKGATSVAKRASRKATREMFQIARNALINNVNMQETTNFGPVSRTYQEEYPIYAINSIQINTVPAVKLPHINVEVDGMLLEALLDTGAEISYLPLSSVTSTIDTKDRPQARTANGTSISFLGTWKSAVKIGKHLVSHTFLVSQDGDCPAPMLIGADVVKKLNTLGHELSLNLHKNIVKIGNCHINVSPISEPKQESTKVQMTQNSQGKARAVHAVCHPTMEKEFQINDNNKRIRVLHKNNCKLAISEAPPEKPTLENEAAEKSSN</sequence>
<keyword evidence="4" id="KW-0812">Transmembrane</keyword>
<dbReference type="InterPro" id="IPR001995">
    <property type="entry name" value="Peptidase_A2_cat"/>
</dbReference>
<feature type="compositionally biased region" description="Polar residues" evidence="3">
    <location>
        <begin position="549"/>
        <end position="564"/>
    </location>
</feature>
<dbReference type="GO" id="GO:0004190">
    <property type="term" value="F:aspartic-type endopeptidase activity"/>
    <property type="evidence" value="ECO:0007669"/>
    <property type="project" value="InterPro"/>
</dbReference>
<feature type="transmembrane region" description="Helical" evidence="4">
    <location>
        <begin position="1416"/>
        <end position="1442"/>
    </location>
</feature>
<feature type="domain" description="Peptidase A2" evidence="5">
    <location>
        <begin position="1529"/>
        <end position="1606"/>
    </location>
</feature>
<keyword evidence="1" id="KW-0378">Hydrolase</keyword>